<evidence type="ECO:0000256" key="3">
    <source>
        <dbReference type="ARBA" id="ARBA00022448"/>
    </source>
</evidence>
<dbReference type="AlphaFoldDB" id="A0A6I2UGX5"/>
<evidence type="ECO:0000256" key="8">
    <source>
        <dbReference type="ARBA" id="ARBA00023136"/>
    </source>
</evidence>
<accession>A0A6I2UGX5</accession>
<evidence type="ECO:0000256" key="4">
    <source>
        <dbReference type="ARBA" id="ARBA00022475"/>
    </source>
</evidence>
<dbReference type="Proteomes" id="UP000433181">
    <property type="component" value="Unassembled WGS sequence"/>
</dbReference>
<feature type="transmembrane region" description="Helical" evidence="9">
    <location>
        <begin position="454"/>
        <end position="478"/>
    </location>
</feature>
<comment type="similarity">
    <text evidence="2">Belongs to the TrkH potassium transport family.</text>
</comment>
<name>A0A6I2UGX5_9FIRM</name>
<dbReference type="PANTHER" id="PTHR32024:SF2">
    <property type="entry name" value="TRK SYSTEM POTASSIUM UPTAKE PROTEIN TRKG-RELATED"/>
    <property type="match status" value="1"/>
</dbReference>
<protein>
    <submittedName>
        <fullName evidence="10">TrkH family potassium uptake protein</fullName>
    </submittedName>
</protein>
<evidence type="ECO:0000256" key="9">
    <source>
        <dbReference type="SAM" id="Phobius"/>
    </source>
</evidence>
<feature type="transmembrane region" description="Helical" evidence="9">
    <location>
        <begin position="331"/>
        <end position="353"/>
    </location>
</feature>
<sequence length="486" mass="53461">MNRLVLLLMGRVILMCSGLQLIPFGYSLYHGYEQSAGAFAASVLIALLAGIWLIGMAERGYKESLSVLDGAAFLAVCWWVMSIFGGLPYYIDGDLGIANAFFDSISCFTTTGVMDLPYEADDAIILWRSLSQWLGGYMVLLLLSTVLPGTSGCFGTAFILSGNMRTGAITLRRINRTSVKLLKIYSAVTLGGILLYWFCGLSMYDAVNMSLVTISTGGCYTPDAKITVSGWVAVTAILGVIAAGCNILLYWQAVDHKEIRAFHQTWKNSETRIFAGLVLCFTAIIATHLYLKGYYDAGDAISNALFHVVSFGCTNGIMAEGMYHWDDVDKFFLMCMALIGGCIGSISGGFKIFRLQVLLKSSLAELKRTLHPHMVVHIQVDGKAVPQKIIERILGYFFMFFVTILVSLLVISLSGLNMQQTMDVAIACITSSGPMMMFHLDAGEVRNLPDWVKLYCSMLMVIGKVNVFTFLLIVHGAWNGLQERQW</sequence>
<evidence type="ECO:0000256" key="1">
    <source>
        <dbReference type="ARBA" id="ARBA00004651"/>
    </source>
</evidence>
<dbReference type="InterPro" id="IPR003445">
    <property type="entry name" value="Cat_transpt"/>
</dbReference>
<feature type="transmembrane region" description="Helical" evidence="9">
    <location>
        <begin position="230"/>
        <end position="251"/>
    </location>
</feature>
<keyword evidence="6 9" id="KW-1133">Transmembrane helix</keyword>
<dbReference type="GO" id="GO:0008324">
    <property type="term" value="F:monoatomic cation transmembrane transporter activity"/>
    <property type="evidence" value="ECO:0007669"/>
    <property type="project" value="InterPro"/>
</dbReference>
<keyword evidence="3" id="KW-0813">Transport</keyword>
<keyword evidence="11" id="KW-1185">Reference proteome</keyword>
<dbReference type="PANTHER" id="PTHR32024">
    <property type="entry name" value="TRK SYSTEM POTASSIUM UPTAKE PROTEIN TRKG-RELATED"/>
    <property type="match status" value="1"/>
</dbReference>
<evidence type="ECO:0000256" key="5">
    <source>
        <dbReference type="ARBA" id="ARBA00022692"/>
    </source>
</evidence>
<evidence type="ECO:0000313" key="11">
    <source>
        <dbReference type="Proteomes" id="UP000433181"/>
    </source>
</evidence>
<evidence type="ECO:0000313" key="10">
    <source>
        <dbReference type="EMBL" id="MSU08441.1"/>
    </source>
</evidence>
<dbReference type="GO" id="GO:0005886">
    <property type="term" value="C:plasma membrane"/>
    <property type="evidence" value="ECO:0007669"/>
    <property type="project" value="UniProtKB-SubCell"/>
</dbReference>
<evidence type="ECO:0000256" key="6">
    <source>
        <dbReference type="ARBA" id="ARBA00022989"/>
    </source>
</evidence>
<dbReference type="Pfam" id="PF02386">
    <property type="entry name" value="TrkH"/>
    <property type="match status" value="1"/>
</dbReference>
<feature type="transmembrane region" description="Helical" evidence="9">
    <location>
        <begin position="137"/>
        <end position="160"/>
    </location>
</feature>
<feature type="transmembrane region" description="Helical" evidence="9">
    <location>
        <begin position="181"/>
        <end position="204"/>
    </location>
</feature>
<gene>
    <name evidence="10" type="ORF">FYJ84_05510</name>
</gene>
<feature type="transmembrane region" description="Helical" evidence="9">
    <location>
        <begin position="34"/>
        <end position="55"/>
    </location>
</feature>
<feature type="transmembrane region" description="Helical" evidence="9">
    <location>
        <begin position="393"/>
        <end position="412"/>
    </location>
</feature>
<feature type="transmembrane region" description="Helical" evidence="9">
    <location>
        <begin position="67"/>
        <end position="91"/>
    </location>
</feature>
<comment type="caution">
    <text evidence="10">The sequence shown here is derived from an EMBL/GenBank/DDBJ whole genome shotgun (WGS) entry which is preliminary data.</text>
</comment>
<dbReference type="GO" id="GO:0030001">
    <property type="term" value="P:metal ion transport"/>
    <property type="evidence" value="ECO:0007669"/>
    <property type="project" value="UniProtKB-ARBA"/>
</dbReference>
<organism evidence="10 11">
    <name type="scientific">Anaerovibrio slackiae</name>
    <dbReference type="NCBI Taxonomy" id="2652309"/>
    <lineage>
        <taxon>Bacteria</taxon>
        <taxon>Bacillati</taxon>
        <taxon>Bacillota</taxon>
        <taxon>Negativicutes</taxon>
        <taxon>Selenomonadales</taxon>
        <taxon>Selenomonadaceae</taxon>
        <taxon>Anaerovibrio</taxon>
    </lineage>
</organism>
<keyword evidence="8 9" id="KW-0472">Membrane</keyword>
<keyword evidence="4" id="KW-1003">Cell membrane</keyword>
<keyword evidence="7" id="KW-0406">Ion transport</keyword>
<dbReference type="GeneID" id="96778367"/>
<evidence type="ECO:0000256" key="2">
    <source>
        <dbReference type="ARBA" id="ARBA00009137"/>
    </source>
</evidence>
<proteinExistence type="inferred from homology"/>
<dbReference type="RefSeq" id="WP_154406608.1">
    <property type="nucleotide sequence ID" value="NZ_JAQXJM010000194.1"/>
</dbReference>
<feature type="transmembrane region" description="Helical" evidence="9">
    <location>
        <begin position="272"/>
        <end position="291"/>
    </location>
</feature>
<keyword evidence="5 9" id="KW-0812">Transmembrane</keyword>
<dbReference type="EMBL" id="VUNR01000008">
    <property type="protein sequence ID" value="MSU08441.1"/>
    <property type="molecule type" value="Genomic_DNA"/>
</dbReference>
<evidence type="ECO:0000256" key="7">
    <source>
        <dbReference type="ARBA" id="ARBA00023065"/>
    </source>
</evidence>
<reference evidence="10 11" key="1">
    <citation type="submission" date="2019-08" db="EMBL/GenBank/DDBJ databases">
        <title>In-depth cultivation of the pig gut microbiome towards novel bacterial diversity and tailored functional studies.</title>
        <authorList>
            <person name="Wylensek D."/>
            <person name="Hitch T.C.A."/>
            <person name="Clavel T."/>
        </authorList>
    </citation>
    <scope>NUCLEOTIDE SEQUENCE [LARGE SCALE GENOMIC DNA]</scope>
    <source>
        <strain evidence="10 11">WCA-693-APC-5D-A</strain>
    </source>
</reference>
<comment type="subcellular location">
    <subcellularLocation>
        <location evidence="1">Cell membrane</location>
        <topology evidence="1">Multi-pass membrane protein</topology>
    </subcellularLocation>
</comment>